<proteinExistence type="inferred from homology"/>
<dbReference type="AlphaFoldDB" id="R8BK63"/>
<evidence type="ECO:0000256" key="3">
    <source>
        <dbReference type="ARBA" id="ARBA00023002"/>
    </source>
</evidence>
<evidence type="ECO:0000256" key="1">
    <source>
        <dbReference type="ARBA" id="ARBA00006484"/>
    </source>
</evidence>
<dbReference type="Gene3D" id="3.40.50.720">
    <property type="entry name" value="NAD(P)-binding Rossmann-like Domain"/>
    <property type="match status" value="1"/>
</dbReference>
<dbReference type="eggNOG" id="KOG0725">
    <property type="taxonomic scope" value="Eukaryota"/>
</dbReference>
<gene>
    <name evidence="7" type="ORF">UCRPA7_4604</name>
</gene>
<dbReference type="RefSeq" id="XP_007915346.1">
    <property type="nucleotide sequence ID" value="XM_007917155.1"/>
</dbReference>
<dbReference type="OrthoDB" id="47007at2759"/>
<dbReference type="KEGG" id="tmn:UCRPA7_4604"/>
<comment type="pathway">
    <text evidence="4">Carbohydrate metabolism; D-arabinitol metabolism.</text>
</comment>
<dbReference type="InterPro" id="IPR002347">
    <property type="entry name" value="SDR_fam"/>
</dbReference>
<dbReference type="HOGENOM" id="CLU_010194_1_1_1"/>
<evidence type="ECO:0000313" key="8">
    <source>
        <dbReference type="Proteomes" id="UP000014074"/>
    </source>
</evidence>
<dbReference type="GO" id="GO:0005975">
    <property type="term" value="P:carbohydrate metabolic process"/>
    <property type="evidence" value="ECO:0007669"/>
    <property type="project" value="UniProtKB-ARBA"/>
</dbReference>
<dbReference type="EMBL" id="KB933129">
    <property type="protein sequence ID" value="EON99743.1"/>
    <property type="molecule type" value="Genomic_DNA"/>
</dbReference>
<evidence type="ECO:0000256" key="4">
    <source>
        <dbReference type="ARBA" id="ARBA00060719"/>
    </source>
</evidence>
<dbReference type="PROSITE" id="PS00061">
    <property type="entry name" value="ADH_SHORT"/>
    <property type="match status" value="1"/>
</dbReference>
<dbReference type="PANTHER" id="PTHR42760">
    <property type="entry name" value="SHORT-CHAIN DEHYDROGENASES/REDUCTASES FAMILY MEMBER"/>
    <property type="match status" value="1"/>
</dbReference>
<dbReference type="Pfam" id="PF13561">
    <property type="entry name" value="adh_short_C2"/>
    <property type="match status" value="1"/>
</dbReference>
<organism evidence="7 8">
    <name type="scientific">Phaeoacremonium minimum (strain UCR-PA7)</name>
    <name type="common">Esca disease fungus</name>
    <name type="synonym">Togninia minima</name>
    <dbReference type="NCBI Taxonomy" id="1286976"/>
    <lineage>
        <taxon>Eukaryota</taxon>
        <taxon>Fungi</taxon>
        <taxon>Dikarya</taxon>
        <taxon>Ascomycota</taxon>
        <taxon>Pezizomycotina</taxon>
        <taxon>Sordariomycetes</taxon>
        <taxon>Sordariomycetidae</taxon>
        <taxon>Togniniales</taxon>
        <taxon>Togniniaceae</taxon>
        <taxon>Phaeoacremonium</taxon>
    </lineage>
</organism>
<dbReference type="GeneID" id="19325071"/>
<dbReference type="PANTHER" id="PTHR42760:SF115">
    <property type="entry name" value="3-OXOACYL-[ACYL-CARRIER-PROTEIN] REDUCTASE FABG"/>
    <property type="match status" value="1"/>
</dbReference>
<keyword evidence="3" id="KW-0560">Oxidoreductase</keyword>
<dbReference type="GO" id="GO:0047038">
    <property type="term" value="F:D-arabinitol 2-dehydrogenase activity"/>
    <property type="evidence" value="ECO:0007669"/>
    <property type="project" value="UniProtKB-EC"/>
</dbReference>
<sequence>MAAADRIDRDDLTARVLPQMSLWSRTSPAPGIEKPAAGANPAVERFRVSGNAIVTGGAGDLAFTNVRALLQHGLEGLAIFDVNKDEAEVRIGKLEEEFPSVPITFQKVDITNPEEVDKAVEEVVKTLGSVDILITFAGIVSCHHSLDVSVAEFRRTIDVNTTGGFICAQAVARRMVAAKTGGRIILIASISGHTVNFPQPQAAYNTSKAAVRMLKSSLAAEWAVHGIRVNSISPGYMDTILNAGDGLEEARGIWNDRNPLGRMGFPEELTGVVVLLASKAGNYINGSDFVVDGGQTLF</sequence>
<dbReference type="InterPro" id="IPR020904">
    <property type="entry name" value="Sc_DH/Rdtase_CS"/>
</dbReference>
<keyword evidence="8" id="KW-1185">Reference proteome</keyword>
<dbReference type="PRINTS" id="PR00080">
    <property type="entry name" value="SDRFAMILY"/>
</dbReference>
<dbReference type="FunFam" id="3.40.50.720:FF:000240">
    <property type="entry name" value="SDR family oxidoreductase"/>
    <property type="match status" value="1"/>
</dbReference>
<evidence type="ECO:0000256" key="6">
    <source>
        <dbReference type="ARBA" id="ARBA00070881"/>
    </source>
</evidence>
<dbReference type="EC" id="1.1.1.250" evidence="5"/>
<dbReference type="Proteomes" id="UP000014074">
    <property type="component" value="Unassembled WGS sequence"/>
</dbReference>
<evidence type="ECO:0000256" key="5">
    <source>
        <dbReference type="ARBA" id="ARBA00066831"/>
    </source>
</evidence>
<keyword evidence="2" id="KW-0521">NADP</keyword>
<evidence type="ECO:0000256" key="2">
    <source>
        <dbReference type="ARBA" id="ARBA00022857"/>
    </source>
</evidence>
<dbReference type="SUPFAM" id="SSF51735">
    <property type="entry name" value="NAD(P)-binding Rossmann-fold domains"/>
    <property type="match status" value="1"/>
</dbReference>
<dbReference type="PRINTS" id="PR00081">
    <property type="entry name" value="GDHRDH"/>
</dbReference>
<accession>R8BK63</accession>
<evidence type="ECO:0000313" key="7">
    <source>
        <dbReference type="EMBL" id="EON99743.1"/>
    </source>
</evidence>
<protein>
    <recommendedName>
        <fullName evidence="6">D-arabinitol 2-dehydrogenase [ribulose-forming]</fullName>
        <ecNumber evidence="5">1.1.1.250</ecNumber>
    </recommendedName>
</protein>
<comment type="similarity">
    <text evidence="1">Belongs to the short-chain dehydrogenases/reductases (SDR) family.</text>
</comment>
<name>R8BK63_PHAM7</name>
<reference evidence="8" key="1">
    <citation type="journal article" date="2013" name="Genome Announc.">
        <title>Draft genome sequence of the ascomycete Phaeoacremonium aleophilum strain UCR-PA7, a causal agent of the esca disease complex in grapevines.</title>
        <authorList>
            <person name="Blanco-Ulate B."/>
            <person name="Rolshausen P."/>
            <person name="Cantu D."/>
        </authorList>
    </citation>
    <scope>NUCLEOTIDE SEQUENCE [LARGE SCALE GENOMIC DNA]</scope>
    <source>
        <strain evidence="8">UCR-PA7</strain>
    </source>
</reference>
<dbReference type="InterPro" id="IPR036291">
    <property type="entry name" value="NAD(P)-bd_dom_sf"/>
</dbReference>